<evidence type="ECO:0000256" key="4">
    <source>
        <dbReference type="ARBA" id="ARBA00022679"/>
    </source>
</evidence>
<comment type="catalytic activity">
    <reaction evidence="7">
        <text>Preferential cleavage: (Ac)2-L-Lys-D-Ala-|-D-Ala. Also transpeptidation of peptidyl-alanyl moieties that are N-acyl substituents of D-alanine.</text>
        <dbReference type="EC" id="3.4.16.4"/>
    </reaction>
</comment>
<dbReference type="Gene3D" id="3.40.710.10">
    <property type="entry name" value="DD-peptidase/beta-lactamase superfamily"/>
    <property type="match status" value="1"/>
</dbReference>
<evidence type="ECO:0000256" key="7">
    <source>
        <dbReference type="ARBA" id="ARBA00034000"/>
    </source>
</evidence>
<keyword evidence="5" id="KW-0378">Hydrolase</keyword>
<evidence type="ECO:0000256" key="10">
    <source>
        <dbReference type="SAM" id="Phobius"/>
    </source>
</evidence>
<protein>
    <submittedName>
        <fullName evidence="13">Transglycosylase domain-containing protein</fullName>
    </submittedName>
</protein>
<evidence type="ECO:0000313" key="14">
    <source>
        <dbReference type="Proteomes" id="UP001220022"/>
    </source>
</evidence>
<dbReference type="InterPro" id="IPR001460">
    <property type="entry name" value="PCN-bd_Tpept"/>
</dbReference>
<evidence type="ECO:0000313" key="13">
    <source>
        <dbReference type="EMBL" id="MDF2255628.1"/>
    </source>
</evidence>
<evidence type="ECO:0000256" key="5">
    <source>
        <dbReference type="ARBA" id="ARBA00022801"/>
    </source>
</evidence>
<evidence type="ECO:0000259" key="11">
    <source>
        <dbReference type="Pfam" id="PF00905"/>
    </source>
</evidence>
<evidence type="ECO:0000256" key="2">
    <source>
        <dbReference type="ARBA" id="ARBA00022670"/>
    </source>
</evidence>
<dbReference type="PANTHER" id="PTHR32282">
    <property type="entry name" value="BINDING PROTEIN TRANSPEPTIDASE, PUTATIVE-RELATED"/>
    <property type="match status" value="1"/>
</dbReference>
<feature type="domain" description="Glycosyl transferase family 51" evidence="12">
    <location>
        <begin position="88"/>
        <end position="264"/>
    </location>
</feature>
<keyword evidence="3" id="KW-0328">Glycosyltransferase</keyword>
<keyword evidence="10" id="KW-0472">Membrane</keyword>
<accession>A0ABT5YVX6</accession>
<evidence type="ECO:0000256" key="3">
    <source>
        <dbReference type="ARBA" id="ARBA00022676"/>
    </source>
</evidence>
<keyword evidence="10" id="KW-0812">Transmembrane</keyword>
<keyword evidence="4" id="KW-0808">Transferase</keyword>
<evidence type="ECO:0000256" key="9">
    <source>
        <dbReference type="SAM" id="MobiDB-lite"/>
    </source>
</evidence>
<keyword evidence="10" id="KW-1133">Transmembrane helix</keyword>
<dbReference type="InterPro" id="IPR023346">
    <property type="entry name" value="Lysozyme-like_dom_sf"/>
</dbReference>
<dbReference type="InterPro" id="IPR050396">
    <property type="entry name" value="Glycosyltr_51/Transpeptidase"/>
</dbReference>
<feature type="transmembrane region" description="Helical" evidence="10">
    <location>
        <begin position="44"/>
        <end position="63"/>
    </location>
</feature>
<dbReference type="SUPFAM" id="SSF53955">
    <property type="entry name" value="Lysozyme-like"/>
    <property type="match status" value="1"/>
</dbReference>
<dbReference type="EMBL" id="JARHTQ010000004">
    <property type="protein sequence ID" value="MDF2255628.1"/>
    <property type="molecule type" value="Genomic_DNA"/>
</dbReference>
<dbReference type="InterPro" id="IPR001264">
    <property type="entry name" value="Glyco_trans_51"/>
</dbReference>
<keyword evidence="6" id="KW-0511">Multifunctional enzyme</keyword>
<comment type="caution">
    <text evidence="13">The sequence shown here is derived from an EMBL/GenBank/DDBJ whole genome shotgun (WGS) entry which is preliminary data.</text>
</comment>
<dbReference type="Pfam" id="PF00905">
    <property type="entry name" value="Transpeptidase"/>
    <property type="match status" value="1"/>
</dbReference>
<gene>
    <name evidence="13" type="ORF">P2L57_07805</name>
</gene>
<dbReference type="InterPro" id="IPR012338">
    <property type="entry name" value="Beta-lactam/transpept-like"/>
</dbReference>
<organism evidence="13 14">
    <name type="scientific">Streptantibioticus ferralitis</name>
    <dbReference type="NCBI Taxonomy" id="236510"/>
    <lineage>
        <taxon>Bacteria</taxon>
        <taxon>Bacillati</taxon>
        <taxon>Actinomycetota</taxon>
        <taxon>Actinomycetes</taxon>
        <taxon>Kitasatosporales</taxon>
        <taxon>Streptomycetaceae</taxon>
        <taxon>Streptantibioticus</taxon>
    </lineage>
</organism>
<feature type="domain" description="Penicillin-binding protein transpeptidase" evidence="11">
    <location>
        <begin position="370"/>
        <end position="625"/>
    </location>
</feature>
<dbReference type="InterPro" id="IPR036950">
    <property type="entry name" value="PBP_transglycosylase"/>
</dbReference>
<keyword evidence="14" id="KW-1185">Reference proteome</keyword>
<dbReference type="Gene3D" id="1.10.3810.10">
    <property type="entry name" value="Biosynthetic peptidoglycan transglycosylase-like"/>
    <property type="match status" value="1"/>
</dbReference>
<keyword evidence="2" id="KW-0645">Protease</keyword>
<evidence type="ECO:0000256" key="1">
    <source>
        <dbReference type="ARBA" id="ARBA00022645"/>
    </source>
</evidence>
<keyword evidence="1" id="KW-0121">Carboxypeptidase</keyword>
<dbReference type="PANTHER" id="PTHR32282:SF34">
    <property type="entry name" value="PENICILLIN-BINDING PROTEIN 1A"/>
    <property type="match status" value="1"/>
</dbReference>
<feature type="region of interest" description="Disordered" evidence="9">
    <location>
        <begin position="589"/>
        <end position="608"/>
    </location>
</feature>
<dbReference type="Proteomes" id="UP001220022">
    <property type="component" value="Unassembled WGS sequence"/>
</dbReference>
<name>A0ABT5YVX6_9ACTN</name>
<sequence length="673" mass="72343">MVRSVRGFVARSPRLAAAVRRLRWGYPRPGRQGIRRWLPSWRQLLTLVVGTLGLLTGVIAFAYERTQIPTDLNSFATQQDNVYYWADGTEMGRTGQVNRQALPLSKVPASVQWAVLSAENATFYTDSGVSPSGMLRAVYEMVQGRDTQGGSTITQQYVKNAYLNRDQTLSRKISEIFIAIKLDSKLSKQQILENYLNTSWFGRGTYGIARAAQAYYGKDVSQLDPSQAAFMATLLKGAGDYDPAISRANHDRAKVRWAWVLDRMVANGELSAAQRAKYTVFPEPIEPKRTIGLSGQTGYLVETAKAYTAAHTKISPAQFDLGGYQIYTTFDKPKEKALTSAVQNMKSGLKPEQREADRNVRVGAASVVPDGRIVALYGGEDYLKQGFNDANAATVPAGSAFTPFVYAAALRDGVQLQRGAARTPVTPDTVYNGDDKVPVKTPEGPYWDRGGKMAKTANDGGKSWGRISLREAMAQSVNGPYTQLGMDVGLDHVGKAAVDAGLLPDTLGAQVPAFALGNSTPSVIRMADAYGTFAAGGTHTEPYSVLRIVHGGAAVSLDKPAVTQPFSPQIAGAVTQALEGAVQRGSATAARDALGGTTTRDGQVAGKTGTVQDNTSAWFVGYTKHLSTAVSLFRVDPKTQLLVSLDGLGGAPTGQFRTDWPATAWADYEKAVG</sequence>
<proteinExistence type="predicted"/>
<evidence type="ECO:0000259" key="12">
    <source>
        <dbReference type="Pfam" id="PF00912"/>
    </source>
</evidence>
<evidence type="ECO:0000256" key="8">
    <source>
        <dbReference type="ARBA" id="ARBA00049902"/>
    </source>
</evidence>
<feature type="region of interest" description="Disordered" evidence="9">
    <location>
        <begin position="425"/>
        <end position="453"/>
    </location>
</feature>
<evidence type="ECO:0000256" key="6">
    <source>
        <dbReference type="ARBA" id="ARBA00023268"/>
    </source>
</evidence>
<dbReference type="Pfam" id="PF00912">
    <property type="entry name" value="Transgly"/>
    <property type="match status" value="1"/>
</dbReference>
<reference evidence="13 14" key="1">
    <citation type="submission" date="2023-03" db="EMBL/GenBank/DDBJ databases">
        <title>Draft genome sequence of type strain Streptomyces ferralitis JCM 14344.</title>
        <authorList>
            <person name="Klaysubun C."/>
            <person name="Duangmal K."/>
        </authorList>
    </citation>
    <scope>NUCLEOTIDE SEQUENCE [LARGE SCALE GENOMIC DNA]</scope>
    <source>
        <strain evidence="13 14">JCM 14344</strain>
    </source>
</reference>
<comment type="catalytic activity">
    <reaction evidence="8">
        <text>[GlcNAc-(1-&gt;4)-Mur2Ac(oyl-L-Ala-gamma-D-Glu-L-Lys-D-Ala-D-Ala)](n)-di-trans,octa-cis-undecaprenyl diphosphate + beta-D-GlcNAc-(1-&gt;4)-Mur2Ac(oyl-L-Ala-gamma-D-Glu-L-Lys-D-Ala-D-Ala)-di-trans,octa-cis-undecaprenyl diphosphate = [GlcNAc-(1-&gt;4)-Mur2Ac(oyl-L-Ala-gamma-D-Glu-L-Lys-D-Ala-D-Ala)](n+1)-di-trans,octa-cis-undecaprenyl diphosphate + di-trans,octa-cis-undecaprenyl diphosphate + H(+)</text>
        <dbReference type="Rhea" id="RHEA:23708"/>
        <dbReference type="Rhea" id="RHEA-COMP:9602"/>
        <dbReference type="Rhea" id="RHEA-COMP:9603"/>
        <dbReference type="ChEBI" id="CHEBI:15378"/>
        <dbReference type="ChEBI" id="CHEBI:58405"/>
        <dbReference type="ChEBI" id="CHEBI:60033"/>
        <dbReference type="ChEBI" id="CHEBI:78435"/>
        <dbReference type="EC" id="2.4.99.28"/>
    </reaction>
</comment>
<dbReference type="SUPFAM" id="SSF56601">
    <property type="entry name" value="beta-lactamase/transpeptidase-like"/>
    <property type="match status" value="1"/>
</dbReference>